<dbReference type="OrthoDB" id="5358334at2759"/>
<dbReference type="EMBL" id="JAGPXD010000003">
    <property type="protein sequence ID" value="KAH7363408.1"/>
    <property type="molecule type" value="Genomic_DNA"/>
</dbReference>
<dbReference type="Pfam" id="PF01833">
    <property type="entry name" value="TIG"/>
    <property type="match status" value="1"/>
</dbReference>
<dbReference type="AlphaFoldDB" id="A0A8K0TG82"/>
<dbReference type="InterPro" id="IPR014756">
    <property type="entry name" value="Ig_E-set"/>
</dbReference>
<protein>
    <recommendedName>
        <fullName evidence="1">IPT/TIG domain-containing protein</fullName>
    </recommendedName>
</protein>
<dbReference type="Proteomes" id="UP000813385">
    <property type="component" value="Unassembled WGS sequence"/>
</dbReference>
<sequence>MELANISLPIRSPFLDRRLLRRFLNLYPLLPGPRIIDFQPWSGHAGSLLIIVGRGFSDVRSENIVTVGGQPAFVISAEENRLIVISSNEAETGAVTVALRVQPDVVRQGPRPFNILDTPSSDLQFDGPPIFSIGADKGWLSYSQTGASYFKKPDDDLPDDGPTYPVPTQEEMEMSNGQSWTTTIVIMPCYPSDQPEPSAAARQVIVDRWNQAAEFWRQATYGIWTFIPRVLEWQALAYEGAHFVDPGANQLKEGVYIDLFGNALFANRDTLQDPKFQNNRPGGFCVSYFNNGNFMRGANYGPIERLSWKVGPVTVNWHFLNRPSFIYVGDSANWGRMAHEVGHSMLRTDAKGLIHPEDVYDGDLVDGPEATAQSFDMMGDHDPGPLFSSYFMVQRGWYQAWNYPPNRLPELLRSNVFTLEWKADPRGPAFTHEYDLVAHGSSQNRTTNRWHVLRIKVAKGLDYFIEVRERPPAGSSQVFDANIPTAGGTRGGVIVTRVISGERPLNNNQQTNLITLLHGRDRVRTLTDGEQVRDPARGIIITVVRNAVSSNPMVSRVRVEWNQAPPGENPAANMDLWIQPWDDAYNSPDIWVNRWTNGGTNPPNSGWPPSVPVDNNETPIVPKVGQPWRHDFVARIRNSGTAAANDVHVVHYANSSPGIGDNNRWEAIQAPIDSRNIGTVPANGESYSIVRWTPNVNRHTCLQVHIISQAGERLATNNMAQENIFKFDSEASSPGEPVEMLVSVRNPLKRRALIRVEVDGVREGFGVYFPHRWVWLDAEGERELTLIVVPLLDNREMKKPGARRTRIRAMGFVAREYKDKNMPEWWSSIGGITMEVTCKYGAKILLEEKPVLDRGLLQVWGAVELAVAGVHVVVTAEKARGGMVSAYGKTESDGRFGVTFGYDELKDESGISAALQATIVDSDEFVGAESNIVHWLY</sequence>
<name>A0A8K0TG82_9PEZI</name>
<evidence type="ECO:0000313" key="3">
    <source>
        <dbReference type="Proteomes" id="UP000813385"/>
    </source>
</evidence>
<gene>
    <name evidence="2" type="ORF">B0T11DRAFT_340006</name>
</gene>
<evidence type="ECO:0000259" key="1">
    <source>
        <dbReference type="Pfam" id="PF01833"/>
    </source>
</evidence>
<proteinExistence type="predicted"/>
<dbReference type="Gene3D" id="2.60.40.10">
    <property type="entry name" value="Immunoglobulins"/>
    <property type="match status" value="1"/>
</dbReference>
<comment type="caution">
    <text evidence="2">The sequence shown here is derived from an EMBL/GenBank/DDBJ whole genome shotgun (WGS) entry which is preliminary data.</text>
</comment>
<feature type="domain" description="IPT/TIG" evidence="1">
    <location>
        <begin position="33"/>
        <end position="103"/>
    </location>
</feature>
<accession>A0A8K0TG82</accession>
<organism evidence="2 3">
    <name type="scientific">Plectosphaerella cucumerina</name>
    <dbReference type="NCBI Taxonomy" id="40658"/>
    <lineage>
        <taxon>Eukaryota</taxon>
        <taxon>Fungi</taxon>
        <taxon>Dikarya</taxon>
        <taxon>Ascomycota</taxon>
        <taxon>Pezizomycotina</taxon>
        <taxon>Sordariomycetes</taxon>
        <taxon>Hypocreomycetidae</taxon>
        <taxon>Glomerellales</taxon>
        <taxon>Plectosphaerellaceae</taxon>
        <taxon>Plectosphaerella</taxon>
    </lineage>
</organism>
<keyword evidence="3" id="KW-1185">Reference proteome</keyword>
<dbReference type="InterPro" id="IPR013783">
    <property type="entry name" value="Ig-like_fold"/>
</dbReference>
<dbReference type="SUPFAM" id="SSF81296">
    <property type="entry name" value="E set domains"/>
    <property type="match status" value="1"/>
</dbReference>
<evidence type="ECO:0000313" key="2">
    <source>
        <dbReference type="EMBL" id="KAH7363408.1"/>
    </source>
</evidence>
<dbReference type="InterPro" id="IPR002909">
    <property type="entry name" value="IPT_dom"/>
</dbReference>
<reference evidence="2" key="1">
    <citation type="journal article" date="2021" name="Nat. Commun.">
        <title>Genetic determinants of endophytism in the Arabidopsis root mycobiome.</title>
        <authorList>
            <person name="Mesny F."/>
            <person name="Miyauchi S."/>
            <person name="Thiergart T."/>
            <person name="Pickel B."/>
            <person name="Atanasova L."/>
            <person name="Karlsson M."/>
            <person name="Huettel B."/>
            <person name="Barry K.W."/>
            <person name="Haridas S."/>
            <person name="Chen C."/>
            <person name="Bauer D."/>
            <person name="Andreopoulos W."/>
            <person name="Pangilinan J."/>
            <person name="LaButti K."/>
            <person name="Riley R."/>
            <person name="Lipzen A."/>
            <person name="Clum A."/>
            <person name="Drula E."/>
            <person name="Henrissat B."/>
            <person name="Kohler A."/>
            <person name="Grigoriev I.V."/>
            <person name="Martin F.M."/>
            <person name="Hacquard S."/>
        </authorList>
    </citation>
    <scope>NUCLEOTIDE SEQUENCE</scope>
    <source>
        <strain evidence="2">MPI-CAGE-AT-0016</strain>
    </source>
</reference>